<feature type="compositionally biased region" description="Polar residues" evidence="7">
    <location>
        <begin position="218"/>
        <end position="227"/>
    </location>
</feature>
<feature type="binding site" evidence="6">
    <location>
        <position position="64"/>
    </location>
    <ligand>
        <name>Zn(2+)</name>
        <dbReference type="ChEBI" id="CHEBI:29105"/>
    </ligand>
</feature>
<dbReference type="GO" id="GO:0005634">
    <property type="term" value="C:nucleus"/>
    <property type="evidence" value="ECO:0007669"/>
    <property type="project" value="InterPro"/>
</dbReference>
<dbReference type="EMBL" id="HBUE01353428">
    <property type="protein sequence ID" value="CAG6604534.1"/>
    <property type="molecule type" value="Transcribed_RNA"/>
</dbReference>
<reference evidence="10" key="1">
    <citation type="submission" date="2021-05" db="EMBL/GenBank/DDBJ databases">
        <authorList>
            <person name="Alioto T."/>
            <person name="Alioto T."/>
            <person name="Gomez Garrido J."/>
        </authorList>
    </citation>
    <scope>NUCLEOTIDE SEQUENCE</scope>
</reference>
<keyword evidence="4 6" id="KW-0862">Zinc</keyword>
<evidence type="ECO:0000256" key="1">
    <source>
        <dbReference type="ARBA" id="ARBA00022723"/>
    </source>
</evidence>
<dbReference type="InterPro" id="IPR036236">
    <property type="entry name" value="Znf_C2H2_sf"/>
</dbReference>
<feature type="region of interest" description="Disordered" evidence="7">
    <location>
        <begin position="349"/>
        <end position="388"/>
    </location>
</feature>
<feature type="domain" description="C2H2-type" evidence="8">
    <location>
        <begin position="261"/>
        <end position="283"/>
    </location>
</feature>
<feature type="domain" description="C2H2-type" evidence="8">
    <location>
        <begin position="322"/>
        <end position="350"/>
    </location>
</feature>
<evidence type="ECO:0000313" key="10">
    <source>
        <dbReference type="EMBL" id="CAG6604534.1"/>
    </source>
</evidence>
<proteinExistence type="predicted"/>
<dbReference type="SUPFAM" id="SSF57667">
    <property type="entry name" value="beta-beta-alpha zinc fingers"/>
    <property type="match status" value="1"/>
</dbReference>
<accession>A0A8D8L7F0</accession>
<dbReference type="SMART" id="SM00868">
    <property type="entry name" value="zf-AD"/>
    <property type="match status" value="1"/>
</dbReference>
<feature type="region of interest" description="Disordered" evidence="7">
    <location>
        <begin position="187"/>
        <end position="227"/>
    </location>
</feature>
<evidence type="ECO:0000256" key="4">
    <source>
        <dbReference type="ARBA" id="ARBA00022833"/>
    </source>
</evidence>
<dbReference type="PROSITE" id="PS00028">
    <property type="entry name" value="ZINC_FINGER_C2H2_1"/>
    <property type="match status" value="3"/>
</dbReference>
<dbReference type="SMART" id="SM00355">
    <property type="entry name" value="ZnF_C2H2"/>
    <property type="match status" value="6"/>
</dbReference>
<feature type="binding site" evidence="6">
    <location>
        <position position="67"/>
    </location>
    <ligand>
        <name>Zn(2+)</name>
        <dbReference type="ChEBI" id="CHEBI:29105"/>
    </ligand>
</feature>
<feature type="binding site" evidence="6">
    <location>
        <position position="17"/>
    </location>
    <ligand>
        <name>Zn(2+)</name>
        <dbReference type="ChEBI" id="CHEBI:29105"/>
    </ligand>
</feature>
<dbReference type="InterPro" id="IPR013087">
    <property type="entry name" value="Znf_C2H2_type"/>
</dbReference>
<keyword evidence="2" id="KW-0677">Repeat</keyword>
<dbReference type="Gene3D" id="3.30.160.60">
    <property type="entry name" value="Classic Zinc Finger"/>
    <property type="match status" value="2"/>
</dbReference>
<name>A0A8D8L7F0_CULPI</name>
<evidence type="ECO:0000259" key="9">
    <source>
        <dbReference type="PROSITE" id="PS51915"/>
    </source>
</evidence>
<protein>
    <submittedName>
        <fullName evidence="10">PR domain zinc finger protein 14</fullName>
    </submittedName>
</protein>
<dbReference type="SUPFAM" id="SSF57716">
    <property type="entry name" value="Glucocorticoid receptor-like (DNA-binding domain)"/>
    <property type="match status" value="1"/>
</dbReference>
<organism evidence="10">
    <name type="scientific">Culex pipiens</name>
    <name type="common">House mosquito</name>
    <dbReference type="NCBI Taxonomy" id="7175"/>
    <lineage>
        <taxon>Eukaryota</taxon>
        <taxon>Metazoa</taxon>
        <taxon>Ecdysozoa</taxon>
        <taxon>Arthropoda</taxon>
        <taxon>Hexapoda</taxon>
        <taxon>Insecta</taxon>
        <taxon>Pterygota</taxon>
        <taxon>Neoptera</taxon>
        <taxon>Endopterygota</taxon>
        <taxon>Diptera</taxon>
        <taxon>Nematocera</taxon>
        <taxon>Culicoidea</taxon>
        <taxon>Culicidae</taxon>
        <taxon>Culicinae</taxon>
        <taxon>Culicini</taxon>
        <taxon>Culex</taxon>
        <taxon>Culex</taxon>
    </lineage>
</organism>
<evidence type="ECO:0000259" key="8">
    <source>
        <dbReference type="PROSITE" id="PS50157"/>
    </source>
</evidence>
<evidence type="ECO:0000256" key="2">
    <source>
        <dbReference type="ARBA" id="ARBA00022737"/>
    </source>
</evidence>
<evidence type="ECO:0000256" key="7">
    <source>
        <dbReference type="SAM" id="MobiDB-lite"/>
    </source>
</evidence>
<feature type="compositionally biased region" description="Basic and acidic residues" evidence="7">
    <location>
        <begin position="208"/>
        <end position="217"/>
    </location>
</feature>
<dbReference type="Pfam" id="PF07776">
    <property type="entry name" value="zf-AD"/>
    <property type="match status" value="1"/>
</dbReference>
<evidence type="ECO:0000256" key="6">
    <source>
        <dbReference type="PROSITE-ProRule" id="PRU01263"/>
    </source>
</evidence>
<evidence type="ECO:0000256" key="3">
    <source>
        <dbReference type="ARBA" id="ARBA00022771"/>
    </source>
</evidence>
<keyword evidence="3 5" id="KW-0863">Zinc-finger</keyword>
<sequence>MAGRLPQVPSNDPTLFCRLCFSQTSMHWVIRTNGTEVDQPFVNTIGECLGVWLSLSEDFPCAVCRECTAHLDQIRTLRELARMCDVALKQKRREGPAGGPVLFYDCPEDRVWVNVKPEFCQDDSDFENEPILPEVMLNETSEELVQLPKTTRLTQSEKKLALEGYFEMYTAWKESIAIVRDDDELTEEAPEAKAEEEFSSGTRKKKEAYRVRYREQPSKTNSQRADPNNKSGTFCAVCKLELRSVDRYLTHMYEKHLPGGNTCVECNQTFTTPSGLKQHAQRHKNNLLLSCEKCSLQFVNENELKGHRTTDGCRQAADQIYGKCQYCDRTFSRQGRYIFHLKRLHPDKPLPVQIGGRRKSTAGRIEQRRKSAPPARTSPVQQSPVQRSKIPQGFTDWRYRTGAGRTTIEKGRFLVILNQLTEEQLQSHQDPMPLKTAAGFHFVCIMCYGEFRELDHFNDHLEQCRRENGTGADPGPPPMVKCECDVCAAIYQKVDHFVEHLQQHARPYEVKPHECGQCMRRGSKSRQRARALSRCSEIR</sequence>
<dbReference type="PANTHER" id="PTHR24379:SF121">
    <property type="entry name" value="C2H2-TYPE DOMAIN-CONTAINING PROTEIN"/>
    <property type="match status" value="1"/>
</dbReference>
<dbReference type="PANTHER" id="PTHR24379">
    <property type="entry name" value="KRAB AND ZINC FINGER DOMAIN-CONTAINING"/>
    <property type="match status" value="1"/>
</dbReference>
<dbReference type="AlphaFoldDB" id="A0A8D8L7F0"/>
<dbReference type="EMBL" id="HBUE01246303">
    <property type="protein sequence ID" value="CAG6552224.1"/>
    <property type="molecule type" value="Transcribed_RNA"/>
</dbReference>
<dbReference type="PROSITE" id="PS50157">
    <property type="entry name" value="ZINC_FINGER_C2H2_2"/>
    <property type="match status" value="2"/>
</dbReference>
<dbReference type="GO" id="GO:0008270">
    <property type="term" value="F:zinc ion binding"/>
    <property type="evidence" value="ECO:0007669"/>
    <property type="project" value="UniProtKB-UniRule"/>
</dbReference>
<evidence type="ECO:0000256" key="5">
    <source>
        <dbReference type="PROSITE-ProRule" id="PRU00042"/>
    </source>
</evidence>
<feature type="domain" description="ZAD" evidence="9">
    <location>
        <begin position="15"/>
        <end position="91"/>
    </location>
</feature>
<feature type="binding site" evidence="6">
    <location>
        <position position="20"/>
    </location>
    <ligand>
        <name>Zn(2+)</name>
        <dbReference type="ChEBI" id="CHEBI:29105"/>
    </ligand>
</feature>
<dbReference type="Gene3D" id="3.40.1800.20">
    <property type="match status" value="1"/>
</dbReference>
<dbReference type="InterPro" id="IPR012934">
    <property type="entry name" value="Znf_AD"/>
</dbReference>
<keyword evidence="1 6" id="KW-0479">Metal-binding</keyword>
<dbReference type="PROSITE" id="PS51915">
    <property type="entry name" value="ZAD"/>
    <property type="match status" value="1"/>
</dbReference>